<dbReference type="STRING" id="84029.CROST_15800"/>
<dbReference type="Gene3D" id="3.30.565.10">
    <property type="entry name" value="Histidine kinase-like ATPase, C-terminal domain"/>
    <property type="match status" value="1"/>
</dbReference>
<dbReference type="InterPro" id="IPR036890">
    <property type="entry name" value="HATPase_C_sf"/>
</dbReference>
<gene>
    <name evidence="14" type="primary">sasA_9</name>
    <name evidence="14" type="ORF">CROST_009290</name>
</gene>
<evidence type="ECO:0000256" key="2">
    <source>
        <dbReference type="ARBA" id="ARBA00004651"/>
    </source>
</evidence>
<dbReference type="Gene3D" id="1.10.287.130">
    <property type="match status" value="1"/>
</dbReference>
<name>A0A1S8LZY7_9CLOT</name>
<dbReference type="PANTHER" id="PTHR45528">
    <property type="entry name" value="SENSOR HISTIDINE KINASE CPXA"/>
    <property type="match status" value="1"/>
</dbReference>
<dbReference type="PROSITE" id="PS50109">
    <property type="entry name" value="HIS_KIN"/>
    <property type="match status" value="1"/>
</dbReference>
<dbReference type="SMART" id="SM00387">
    <property type="entry name" value="HATPase_c"/>
    <property type="match status" value="1"/>
</dbReference>
<dbReference type="Pfam" id="PF02518">
    <property type="entry name" value="HATPase_c"/>
    <property type="match status" value="1"/>
</dbReference>
<dbReference type="EC" id="2.7.13.3" evidence="3"/>
<keyword evidence="5" id="KW-0597">Phosphoprotein</keyword>
<dbReference type="InterPro" id="IPR003594">
    <property type="entry name" value="HATPase_dom"/>
</dbReference>
<evidence type="ECO:0000256" key="10">
    <source>
        <dbReference type="ARBA" id="ARBA00022840"/>
    </source>
</evidence>
<evidence type="ECO:0000256" key="4">
    <source>
        <dbReference type="ARBA" id="ARBA00022475"/>
    </source>
</evidence>
<keyword evidence="13" id="KW-0472">Membrane</keyword>
<dbReference type="InterPro" id="IPR004358">
    <property type="entry name" value="Sig_transdc_His_kin-like_C"/>
</dbReference>
<keyword evidence="4" id="KW-1003">Cell membrane</keyword>
<keyword evidence="6 14" id="KW-0808">Transferase</keyword>
<evidence type="ECO:0000256" key="3">
    <source>
        <dbReference type="ARBA" id="ARBA00012438"/>
    </source>
</evidence>
<dbReference type="PANTHER" id="PTHR45528:SF1">
    <property type="entry name" value="SENSOR HISTIDINE KINASE CPXA"/>
    <property type="match status" value="1"/>
</dbReference>
<dbReference type="PRINTS" id="PR00344">
    <property type="entry name" value="BCTRLSENSOR"/>
</dbReference>
<dbReference type="Proteomes" id="UP000190951">
    <property type="component" value="Chromosome"/>
</dbReference>
<keyword evidence="8" id="KW-0547">Nucleotide-binding</keyword>
<keyword evidence="15" id="KW-1185">Reference proteome</keyword>
<dbReference type="EMBL" id="CP096983">
    <property type="protein sequence ID" value="URZ10221.1"/>
    <property type="molecule type" value="Genomic_DNA"/>
</dbReference>
<evidence type="ECO:0000256" key="7">
    <source>
        <dbReference type="ARBA" id="ARBA00022692"/>
    </source>
</evidence>
<dbReference type="GO" id="GO:0005886">
    <property type="term" value="C:plasma membrane"/>
    <property type="evidence" value="ECO:0007669"/>
    <property type="project" value="UniProtKB-SubCell"/>
</dbReference>
<evidence type="ECO:0000256" key="12">
    <source>
        <dbReference type="ARBA" id="ARBA00023012"/>
    </source>
</evidence>
<proteinExistence type="predicted"/>
<evidence type="ECO:0000256" key="9">
    <source>
        <dbReference type="ARBA" id="ARBA00022777"/>
    </source>
</evidence>
<keyword evidence="11" id="KW-1133">Transmembrane helix</keyword>
<dbReference type="InterPro" id="IPR003661">
    <property type="entry name" value="HisK_dim/P_dom"/>
</dbReference>
<sequence>MLGLYKGFAFSKNFYNFNFNTSEISDKYKNKIINSKKGFQLTKSDIKVLKDNGIWLQILDDSNKEINNINKPKEIPKEYLTGDAMRYANNAYAMPKASTIHADTFIKAGKKYSLILGFPTEKIWRYTFSFTAESMKFYMSLIFLNFILIILAGYLFSRRLASPVADIIDNIKIISKGKYKVKNINKFGIYEEVNENLKNLASIIKENEEERKSTEKMKEQWIANIAHDLKTPLSSINGYSQFLTSEDYELQDKDVKRYGQIVKDKTEYIQALIEDLSLIYKFKNKVVPLEKKRENIVEVVREIIIDILNNPLYGDRNINIHYASEDIYLNCDKKYIKRVFNNFIMNSIVHNPKDTEITIDIKEGVKSEVIIEIRDNGNGIREEELKSLFNRYYRATNTGESHKGSGLGMAIGKEIINMHNGEIEAFSRLSEGTSIVMSFNTSS</sequence>
<dbReference type="AlphaFoldDB" id="A0A1S8LZY7"/>
<comment type="catalytic activity">
    <reaction evidence="1">
        <text>ATP + protein L-histidine = ADP + protein N-phospho-L-histidine.</text>
        <dbReference type="EC" id="2.7.13.3"/>
    </reaction>
</comment>
<organism evidence="14 15">
    <name type="scientific">Clostridium felsineum</name>
    <dbReference type="NCBI Taxonomy" id="36839"/>
    <lineage>
        <taxon>Bacteria</taxon>
        <taxon>Bacillati</taxon>
        <taxon>Bacillota</taxon>
        <taxon>Clostridia</taxon>
        <taxon>Eubacteriales</taxon>
        <taxon>Clostridiaceae</taxon>
        <taxon>Clostridium</taxon>
    </lineage>
</organism>
<keyword evidence="12" id="KW-0902">Two-component regulatory system</keyword>
<keyword evidence="9" id="KW-0418">Kinase</keyword>
<comment type="subcellular location">
    <subcellularLocation>
        <location evidence="2">Cell membrane</location>
        <topology evidence="2">Multi-pass membrane protein</topology>
    </subcellularLocation>
</comment>
<evidence type="ECO:0000256" key="1">
    <source>
        <dbReference type="ARBA" id="ARBA00000085"/>
    </source>
</evidence>
<dbReference type="KEGG" id="crw:CROST_009290"/>
<keyword evidence="7" id="KW-0812">Transmembrane</keyword>
<keyword evidence="10" id="KW-0067">ATP-binding</keyword>
<dbReference type="GO" id="GO:0005524">
    <property type="term" value="F:ATP binding"/>
    <property type="evidence" value="ECO:0007669"/>
    <property type="project" value="UniProtKB-KW"/>
</dbReference>
<dbReference type="InterPro" id="IPR050398">
    <property type="entry name" value="HssS/ArlS-like"/>
</dbReference>
<dbReference type="SMART" id="SM00388">
    <property type="entry name" value="HisKA"/>
    <property type="match status" value="1"/>
</dbReference>
<evidence type="ECO:0000256" key="6">
    <source>
        <dbReference type="ARBA" id="ARBA00022679"/>
    </source>
</evidence>
<evidence type="ECO:0000256" key="5">
    <source>
        <dbReference type="ARBA" id="ARBA00022553"/>
    </source>
</evidence>
<evidence type="ECO:0000313" key="14">
    <source>
        <dbReference type="EMBL" id="URZ10221.1"/>
    </source>
</evidence>
<dbReference type="CDD" id="cd00082">
    <property type="entry name" value="HisKA"/>
    <property type="match status" value="1"/>
</dbReference>
<dbReference type="SUPFAM" id="SSF55874">
    <property type="entry name" value="ATPase domain of HSP90 chaperone/DNA topoisomerase II/histidine kinase"/>
    <property type="match status" value="1"/>
</dbReference>
<accession>A0A1S8LZY7</accession>
<evidence type="ECO:0000256" key="8">
    <source>
        <dbReference type="ARBA" id="ARBA00022741"/>
    </source>
</evidence>
<evidence type="ECO:0000256" key="11">
    <source>
        <dbReference type="ARBA" id="ARBA00022989"/>
    </source>
</evidence>
<dbReference type="Pfam" id="PF00512">
    <property type="entry name" value="HisKA"/>
    <property type="match status" value="1"/>
</dbReference>
<dbReference type="InterPro" id="IPR036097">
    <property type="entry name" value="HisK_dim/P_sf"/>
</dbReference>
<dbReference type="SUPFAM" id="SSF47384">
    <property type="entry name" value="Homodimeric domain of signal transducing histidine kinase"/>
    <property type="match status" value="1"/>
</dbReference>
<dbReference type="InterPro" id="IPR005467">
    <property type="entry name" value="His_kinase_dom"/>
</dbReference>
<protein>
    <recommendedName>
        <fullName evidence="3">histidine kinase</fullName>
        <ecNumber evidence="3">2.7.13.3</ecNumber>
    </recommendedName>
</protein>
<reference evidence="14 15" key="1">
    <citation type="submission" date="2022-04" db="EMBL/GenBank/DDBJ databases">
        <title>Genome sequence of C. roseum typestrain.</title>
        <authorList>
            <person name="Poehlein A."/>
            <person name="Schoch T."/>
            <person name="Duerre P."/>
            <person name="Daniel R."/>
        </authorList>
    </citation>
    <scope>NUCLEOTIDE SEQUENCE [LARGE SCALE GENOMIC DNA]</scope>
    <source>
        <strain evidence="14 15">DSM 7320</strain>
    </source>
</reference>
<evidence type="ECO:0000256" key="13">
    <source>
        <dbReference type="ARBA" id="ARBA00023136"/>
    </source>
</evidence>
<dbReference type="GO" id="GO:0000155">
    <property type="term" value="F:phosphorelay sensor kinase activity"/>
    <property type="evidence" value="ECO:0007669"/>
    <property type="project" value="InterPro"/>
</dbReference>
<evidence type="ECO:0000313" key="15">
    <source>
        <dbReference type="Proteomes" id="UP000190951"/>
    </source>
</evidence>